<evidence type="ECO:0000256" key="4">
    <source>
        <dbReference type="SAM" id="Coils"/>
    </source>
</evidence>
<evidence type="ECO:0000256" key="1">
    <source>
        <dbReference type="ARBA" id="ARBA00023015"/>
    </source>
</evidence>
<feature type="domain" description="SIS" evidence="6">
    <location>
        <begin position="120"/>
        <end position="260"/>
    </location>
</feature>
<dbReference type="PANTHER" id="PTHR30514">
    <property type="entry name" value="GLUCOKINASE"/>
    <property type="match status" value="1"/>
</dbReference>
<dbReference type="CDD" id="cd05013">
    <property type="entry name" value="SIS_RpiR"/>
    <property type="match status" value="1"/>
</dbReference>
<dbReference type="SUPFAM" id="SSF53697">
    <property type="entry name" value="SIS domain"/>
    <property type="match status" value="1"/>
</dbReference>
<gene>
    <name evidence="7" type="ORF">OCV63_09690</name>
</gene>
<evidence type="ECO:0000313" key="8">
    <source>
        <dbReference type="Proteomes" id="UP001652461"/>
    </source>
</evidence>
<dbReference type="PROSITE" id="PS51071">
    <property type="entry name" value="HTH_RPIR"/>
    <property type="match status" value="1"/>
</dbReference>
<dbReference type="InterPro" id="IPR035472">
    <property type="entry name" value="RpiR-like_SIS"/>
</dbReference>
<feature type="coiled-coil region" evidence="4">
    <location>
        <begin position="96"/>
        <end position="123"/>
    </location>
</feature>
<dbReference type="InterPro" id="IPR047640">
    <property type="entry name" value="RpiR-like"/>
</dbReference>
<accession>A0ABT2RXV9</accession>
<sequence length="278" mass="31051">MHEILEKIARLIPSLPRAERRIAEALAENPEAIERMTLAQISKESGTSEASIVRFCRRLGYDGYTTLKEAFTVANHEEPDTVNTIGVQDNMAAILNKLYKNNLEVLSETLANKENKYEEALMALLQANSIHFFAAGDAYVAAKLSYIKFKRIGVACSAEEDIMLQMIAASNLTKNDVAVAVSYDGRSRNVVEAMKIAKQRGATTISITRRDNSPLLEYTDIRLLVSANDLTVGRDKVTRRISDQFILEALYLGYESRLGRGCKEHIKATQQAIDYNKI</sequence>
<keyword evidence="8" id="KW-1185">Reference proteome</keyword>
<name>A0ABT2RXV9_9FIRM</name>
<keyword evidence="2" id="KW-0238">DNA-binding</keyword>
<evidence type="ECO:0000313" key="7">
    <source>
        <dbReference type="EMBL" id="MCU6697170.1"/>
    </source>
</evidence>
<evidence type="ECO:0000259" key="5">
    <source>
        <dbReference type="PROSITE" id="PS51071"/>
    </source>
</evidence>
<dbReference type="InterPro" id="IPR009057">
    <property type="entry name" value="Homeodomain-like_sf"/>
</dbReference>
<evidence type="ECO:0000256" key="3">
    <source>
        <dbReference type="ARBA" id="ARBA00023163"/>
    </source>
</evidence>
<dbReference type="Gene3D" id="1.10.10.10">
    <property type="entry name" value="Winged helix-like DNA-binding domain superfamily/Winged helix DNA-binding domain"/>
    <property type="match status" value="1"/>
</dbReference>
<dbReference type="Pfam" id="PF01418">
    <property type="entry name" value="HTH_6"/>
    <property type="match status" value="1"/>
</dbReference>
<dbReference type="SUPFAM" id="SSF46689">
    <property type="entry name" value="Homeodomain-like"/>
    <property type="match status" value="1"/>
</dbReference>
<dbReference type="Pfam" id="PF01380">
    <property type="entry name" value="SIS"/>
    <property type="match status" value="1"/>
</dbReference>
<proteinExistence type="predicted"/>
<dbReference type="Gene3D" id="3.40.50.10490">
    <property type="entry name" value="Glucose-6-phosphate isomerase like protein, domain 1"/>
    <property type="match status" value="1"/>
</dbReference>
<dbReference type="EMBL" id="JAOQKC010000011">
    <property type="protein sequence ID" value="MCU6697170.1"/>
    <property type="molecule type" value="Genomic_DNA"/>
</dbReference>
<dbReference type="RefSeq" id="WP_158363625.1">
    <property type="nucleotide sequence ID" value="NZ_JAOQKC010000011.1"/>
</dbReference>
<dbReference type="InterPro" id="IPR001347">
    <property type="entry name" value="SIS_dom"/>
</dbReference>
<keyword evidence="1" id="KW-0805">Transcription regulation</keyword>
<dbReference type="InterPro" id="IPR036388">
    <property type="entry name" value="WH-like_DNA-bd_sf"/>
</dbReference>
<dbReference type="PANTHER" id="PTHR30514:SF1">
    <property type="entry name" value="HTH-TYPE TRANSCRIPTIONAL REGULATOR HEXR-RELATED"/>
    <property type="match status" value="1"/>
</dbReference>
<dbReference type="PROSITE" id="PS51464">
    <property type="entry name" value="SIS"/>
    <property type="match status" value="1"/>
</dbReference>
<evidence type="ECO:0000256" key="2">
    <source>
        <dbReference type="ARBA" id="ARBA00023125"/>
    </source>
</evidence>
<organism evidence="7 8">
    <name type="scientific">Laedolimicola ammoniilytica</name>
    <dbReference type="NCBI Taxonomy" id="2981771"/>
    <lineage>
        <taxon>Bacteria</taxon>
        <taxon>Bacillati</taxon>
        <taxon>Bacillota</taxon>
        <taxon>Clostridia</taxon>
        <taxon>Lachnospirales</taxon>
        <taxon>Lachnospiraceae</taxon>
        <taxon>Laedolimicola</taxon>
    </lineage>
</organism>
<protein>
    <submittedName>
        <fullName evidence="7">MurR/RpiR family transcriptional regulator</fullName>
    </submittedName>
</protein>
<keyword evidence="4" id="KW-0175">Coiled coil</keyword>
<dbReference type="InterPro" id="IPR000281">
    <property type="entry name" value="HTH_RpiR"/>
</dbReference>
<reference evidence="7 8" key="1">
    <citation type="journal article" date="2021" name="ISME Commun">
        <title>Automated analysis of genomic sequences facilitates high-throughput and comprehensive description of bacteria.</title>
        <authorList>
            <person name="Hitch T.C.A."/>
        </authorList>
    </citation>
    <scope>NUCLEOTIDE SEQUENCE [LARGE SCALE GENOMIC DNA]</scope>
    <source>
        <strain evidence="7 8">Sanger_04</strain>
    </source>
</reference>
<dbReference type="Proteomes" id="UP001652461">
    <property type="component" value="Unassembled WGS sequence"/>
</dbReference>
<feature type="domain" description="HTH rpiR-type" evidence="5">
    <location>
        <begin position="2"/>
        <end position="78"/>
    </location>
</feature>
<keyword evidence="3" id="KW-0804">Transcription</keyword>
<comment type="caution">
    <text evidence="7">The sequence shown here is derived from an EMBL/GenBank/DDBJ whole genome shotgun (WGS) entry which is preliminary data.</text>
</comment>
<evidence type="ECO:0000259" key="6">
    <source>
        <dbReference type="PROSITE" id="PS51464"/>
    </source>
</evidence>
<dbReference type="InterPro" id="IPR046348">
    <property type="entry name" value="SIS_dom_sf"/>
</dbReference>